<reference evidence="3 4" key="1">
    <citation type="submission" date="2022-10" db="EMBL/GenBank/DDBJ databases">
        <title>Draft genome assembly of moderately radiation resistant bacterium Metabacillus halosaccharovorans.</title>
        <authorList>
            <person name="Pal S."/>
            <person name="Gopinathan A."/>
        </authorList>
    </citation>
    <scope>NUCLEOTIDE SEQUENCE [LARGE SCALE GENOMIC DNA]</scope>
    <source>
        <strain evidence="3 4">VITHBRA001</strain>
    </source>
</reference>
<gene>
    <name evidence="3" type="ORF">OIH86_21060</name>
</gene>
<dbReference type="Proteomes" id="UP001526147">
    <property type="component" value="Unassembled WGS sequence"/>
</dbReference>
<dbReference type="RefSeq" id="WP_264144328.1">
    <property type="nucleotide sequence ID" value="NZ_JAOYEY010000049.1"/>
</dbReference>
<name>A0ABT3DM66_9BACI</name>
<dbReference type="InterPro" id="IPR012223">
    <property type="entry name" value="TEII"/>
</dbReference>
<evidence type="ECO:0000313" key="4">
    <source>
        <dbReference type="Proteomes" id="UP001526147"/>
    </source>
</evidence>
<dbReference type="SUPFAM" id="SSF53474">
    <property type="entry name" value="alpha/beta-Hydrolases"/>
    <property type="match status" value="1"/>
</dbReference>
<sequence>MGNACSSWFMCRNPRAFPKIKLFCFPYAGGGSSIYRHWDFNEDIEVHAAILPGRETRFTEMPISQMDLLVSKLSYEIREYLDTPFAFYGHSMGALIAYELAHKIQQDYGISPTHLFLSGRSAPQLENQQPPLHNMPREMFLKKLVSLGGTPKEILENSEALELYEPLLRGDFKLCDTYHFINREPLKCPMSILGGSQDNLTSMESLEKWSELTTGTVVVKMYHGDHFFIRTHDAKLQQYIHHRLTSFLS</sequence>
<comment type="caution">
    <text evidence="3">The sequence shown here is derived from an EMBL/GenBank/DDBJ whole genome shotgun (WGS) entry which is preliminary data.</text>
</comment>
<evidence type="ECO:0000259" key="2">
    <source>
        <dbReference type="Pfam" id="PF00975"/>
    </source>
</evidence>
<keyword evidence="4" id="KW-1185">Reference proteome</keyword>
<dbReference type="InterPro" id="IPR001031">
    <property type="entry name" value="Thioesterase"/>
</dbReference>
<dbReference type="EMBL" id="JAOYEY010000049">
    <property type="protein sequence ID" value="MCV9888140.1"/>
    <property type="molecule type" value="Genomic_DNA"/>
</dbReference>
<dbReference type="Gene3D" id="3.40.50.1820">
    <property type="entry name" value="alpha/beta hydrolase"/>
    <property type="match status" value="1"/>
</dbReference>
<dbReference type="PANTHER" id="PTHR11487">
    <property type="entry name" value="THIOESTERASE"/>
    <property type="match status" value="1"/>
</dbReference>
<dbReference type="PANTHER" id="PTHR11487:SF0">
    <property type="entry name" value="S-ACYL FATTY ACID SYNTHASE THIOESTERASE, MEDIUM CHAIN"/>
    <property type="match status" value="1"/>
</dbReference>
<organism evidence="3 4">
    <name type="scientific">Metabacillus halosaccharovorans</name>
    <dbReference type="NCBI Taxonomy" id="930124"/>
    <lineage>
        <taxon>Bacteria</taxon>
        <taxon>Bacillati</taxon>
        <taxon>Bacillota</taxon>
        <taxon>Bacilli</taxon>
        <taxon>Bacillales</taxon>
        <taxon>Bacillaceae</taxon>
        <taxon>Metabacillus</taxon>
    </lineage>
</organism>
<evidence type="ECO:0000313" key="3">
    <source>
        <dbReference type="EMBL" id="MCV9888140.1"/>
    </source>
</evidence>
<accession>A0ABT3DM66</accession>
<dbReference type="Pfam" id="PF00975">
    <property type="entry name" value="Thioesterase"/>
    <property type="match status" value="1"/>
</dbReference>
<proteinExistence type="inferred from homology"/>
<comment type="similarity">
    <text evidence="1">Belongs to the thioesterase family.</text>
</comment>
<evidence type="ECO:0000256" key="1">
    <source>
        <dbReference type="ARBA" id="ARBA00007169"/>
    </source>
</evidence>
<dbReference type="InterPro" id="IPR029058">
    <property type="entry name" value="AB_hydrolase_fold"/>
</dbReference>
<protein>
    <submittedName>
        <fullName evidence="3">Thioesterase domain-containing protein</fullName>
    </submittedName>
</protein>
<feature type="domain" description="Thioesterase" evidence="2">
    <location>
        <begin position="21"/>
        <end position="238"/>
    </location>
</feature>